<dbReference type="EMBL" id="JBEPAZ010000144">
    <property type="protein sequence ID" value="MER6434596.1"/>
    <property type="molecule type" value="Genomic_DNA"/>
</dbReference>
<keyword evidence="2" id="KW-0812">Transmembrane</keyword>
<dbReference type="Proteomes" id="UP001470023">
    <property type="component" value="Unassembled WGS sequence"/>
</dbReference>
<dbReference type="RefSeq" id="WP_352066401.1">
    <property type="nucleotide sequence ID" value="NZ_JBEPAZ010000144.1"/>
</dbReference>
<keyword evidence="2" id="KW-1133">Transmembrane helix</keyword>
<keyword evidence="4" id="KW-1185">Reference proteome</keyword>
<evidence type="ECO:0000256" key="2">
    <source>
        <dbReference type="SAM" id="Phobius"/>
    </source>
</evidence>
<gene>
    <name evidence="3" type="ORF">ABT272_44685</name>
</gene>
<keyword evidence="2" id="KW-0472">Membrane</keyword>
<proteinExistence type="predicted"/>
<organism evidence="3 4">
    <name type="scientific">Streptomyces sp. 900105245</name>
    <dbReference type="NCBI Taxonomy" id="3154379"/>
    <lineage>
        <taxon>Bacteria</taxon>
        <taxon>Bacillati</taxon>
        <taxon>Actinomycetota</taxon>
        <taxon>Actinomycetes</taxon>
        <taxon>Kitasatosporales</taxon>
        <taxon>Streptomycetaceae</taxon>
        <taxon>Streptomyces</taxon>
    </lineage>
</organism>
<evidence type="ECO:0000313" key="4">
    <source>
        <dbReference type="Proteomes" id="UP001470023"/>
    </source>
</evidence>
<accession>A0ABV1ULJ1</accession>
<comment type="caution">
    <text evidence="3">The sequence shown here is derived from an EMBL/GenBank/DDBJ whole genome shotgun (WGS) entry which is preliminary data.</text>
</comment>
<protein>
    <submittedName>
        <fullName evidence="3">Uncharacterized protein</fullName>
    </submittedName>
</protein>
<name>A0ABV1ULJ1_9ACTN</name>
<sequence>MNEIQRVTKPQPPPSPKRPLRDRRRRQVWRIGVPVAVLAAAGGTAAAVVIGKTAPAASPALVQCVPTLSANATGSFVVPVEAGHSPEQACRTNWTTFVDNENARNRETGNTSQQYDRSPAELVSCTASTARMGITVYPRPAGMTAEQACTSIGLVRPAKGPVYAGATAKQIRQLQALIAEKAGINRSRPDDLCRPYATTRTVVEQTLRELGLNGWHIDDQRTDRTDGARVWYDIREATGTVVLRDDVCTIPADQPTGNDR</sequence>
<feature type="region of interest" description="Disordered" evidence="1">
    <location>
        <begin position="1"/>
        <end position="25"/>
    </location>
</feature>
<evidence type="ECO:0000313" key="3">
    <source>
        <dbReference type="EMBL" id="MER6434596.1"/>
    </source>
</evidence>
<evidence type="ECO:0000256" key="1">
    <source>
        <dbReference type="SAM" id="MobiDB-lite"/>
    </source>
</evidence>
<reference evidence="3 4" key="1">
    <citation type="submission" date="2024-06" db="EMBL/GenBank/DDBJ databases">
        <title>The Natural Products Discovery Center: Release of the First 8490 Sequenced Strains for Exploring Actinobacteria Biosynthetic Diversity.</title>
        <authorList>
            <person name="Kalkreuter E."/>
            <person name="Kautsar S.A."/>
            <person name="Yang D."/>
            <person name="Bader C.D."/>
            <person name="Teijaro C.N."/>
            <person name="Fluegel L."/>
            <person name="Davis C.M."/>
            <person name="Simpson J.R."/>
            <person name="Lauterbach L."/>
            <person name="Steele A.D."/>
            <person name="Gui C."/>
            <person name="Meng S."/>
            <person name="Li G."/>
            <person name="Viehrig K."/>
            <person name="Ye F."/>
            <person name="Su P."/>
            <person name="Kiefer A.F."/>
            <person name="Nichols A."/>
            <person name="Cepeda A.J."/>
            <person name="Yan W."/>
            <person name="Fan B."/>
            <person name="Jiang Y."/>
            <person name="Adhikari A."/>
            <person name="Zheng C.-J."/>
            <person name="Schuster L."/>
            <person name="Cowan T.M."/>
            <person name="Smanski M.J."/>
            <person name="Chevrette M.G."/>
            <person name="De Carvalho L.P.S."/>
            <person name="Shen B."/>
        </authorList>
    </citation>
    <scope>NUCLEOTIDE SEQUENCE [LARGE SCALE GENOMIC DNA]</scope>
    <source>
        <strain evidence="3 4">NPDC001166</strain>
    </source>
</reference>
<feature type="transmembrane region" description="Helical" evidence="2">
    <location>
        <begin position="28"/>
        <end position="50"/>
    </location>
</feature>